<keyword evidence="7" id="KW-1133">Transmembrane helix</keyword>
<evidence type="ECO:0000313" key="10">
    <source>
        <dbReference type="Proteomes" id="UP000002608"/>
    </source>
</evidence>
<feature type="transmembrane region" description="Helical" evidence="7">
    <location>
        <begin position="21"/>
        <end position="44"/>
    </location>
</feature>
<gene>
    <name evidence="9" type="ordered locus">Spea_0552</name>
</gene>
<dbReference type="KEGG" id="spl:Spea_0552"/>
<dbReference type="AlphaFoldDB" id="A8GZZ3"/>
<evidence type="ECO:0000256" key="7">
    <source>
        <dbReference type="SAM" id="Phobius"/>
    </source>
</evidence>
<keyword evidence="3" id="KW-0808">Transferase</keyword>
<keyword evidence="7" id="KW-0472">Membrane</keyword>
<feature type="transmembrane region" description="Helical" evidence="7">
    <location>
        <begin position="132"/>
        <end position="148"/>
    </location>
</feature>
<dbReference type="PROSITE" id="PS50109">
    <property type="entry name" value="HIS_KIN"/>
    <property type="match status" value="1"/>
</dbReference>
<dbReference type="Proteomes" id="UP000002608">
    <property type="component" value="Chromosome"/>
</dbReference>
<dbReference type="Gene3D" id="1.10.287.130">
    <property type="match status" value="1"/>
</dbReference>
<dbReference type="Pfam" id="PF02518">
    <property type="entry name" value="HATPase_c"/>
    <property type="match status" value="1"/>
</dbReference>
<dbReference type="PANTHER" id="PTHR44936">
    <property type="entry name" value="SENSOR PROTEIN CREC"/>
    <property type="match status" value="1"/>
</dbReference>
<evidence type="ECO:0000313" key="9">
    <source>
        <dbReference type="EMBL" id="ABV85880.1"/>
    </source>
</evidence>
<dbReference type="PRINTS" id="PR00344">
    <property type="entry name" value="BCTRLSENSOR"/>
</dbReference>
<dbReference type="InterPro" id="IPR003594">
    <property type="entry name" value="HATPase_dom"/>
</dbReference>
<proteinExistence type="predicted"/>
<keyword evidence="4" id="KW-0547">Nucleotide-binding</keyword>
<accession>A8GZZ3</accession>
<dbReference type="EC" id="2.7.13.3" evidence="2"/>
<evidence type="ECO:0000256" key="2">
    <source>
        <dbReference type="ARBA" id="ARBA00012438"/>
    </source>
</evidence>
<keyword evidence="6" id="KW-0067">ATP-binding</keyword>
<name>A8GZZ3_SHEPA</name>
<dbReference type="STRING" id="398579.Spea_0552"/>
<protein>
    <recommendedName>
        <fullName evidence="2">histidine kinase</fullName>
        <ecNumber evidence="2">2.7.13.3</ecNumber>
    </recommendedName>
</protein>
<dbReference type="InterPro" id="IPR005467">
    <property type="entry name" value="His_kinase_dom"/>
</dbReference>
<keyword evidence="7" id="KW-0812">Transmembrane</keyword>
<dbReference type="eggNOG" id="COG4191">
    <property type="taxonomic scope" value="Bacteria"/>
</dbReference>
<feature type="domain" description="Histidine kinase" evidence="8">
    <location>
        <begin position="218"/>
        <end position="431"/>
    </location>
</feature>
<comment type="catalytic activity">
    <reaction evidence="1">
        <text>ATP + protein L-histidine = ADP + protein N-phospho-L-histidine.</text>
        <dbReference type="EC" id="2.7.13.3"/>
    </reaction>
</comment>
<dbReference type="InterPro" id="IPR036890">
    <property type="entry name" value="HATPase_C_sf"/>
</dbReference>
<dbReference type="SMART" id="SM00387">
    <property type="entry name" value="HATPase_c"/>
    <property type="match status" value="1"/>
</dbReference>
<evidence type="ECO:0000256" key="5">
    <source>
        <dbReference type="ARBA" id="ARBA00022777"/>
    </source>
</evidence>
<organism evidence="9 10">
    <name type="scientific">Shewanella pealeana (strain ATCC 700345 / ANG-SQ1)</name>
    <dbReference type="NCBI Taxonomy" id="398579"/>
    <lineage>
        <taxon>Bacteria</taxon>
        <taxon>Pseudomonadati</taxon>
        <taxon>Pseudomonadota</taxon>
        <taxon>Gammaproteobacteria</taxon>
        <taxon>Alteromonadales</taxon>
        <taxon>Shewanellaceae</taxon>
        <taxon>Shewanella</taxon>
    </lineage>
</organism>
<dbReference type="GO" id="GO:0000155">
    <property type="term" value="F:phosphorelay sensor kinase activity"/>
    <property type="evidence" value="ECO:0007669"/>
    <property type="project" value="TreeGrafter"/>
</dbReference>
<evidence type="ECO:0000256" key="1">
    <source>
        <dbReference type="ARBA" id="ARBA00000085"/>
    </source>
</evidence>
<dbReference type="EMBL" id="CP000851">
    <property type="protein sequence ID" value="ABV85880.1"/>
    <property type="molecule type" value="Genomic_DNA"/>
</dbReference>
<sequence>MITMSPMMNTRFKNLLIRNLGATDQLALLRFGALLLKIGLTFFAADTFGLSLTSPVLYWGMSLEALYLGFTFWHRSSIARLDNGFFIVLLIDTLFWISWLYFTGGATNAFISLLLLPIAIAAVVLPQWAPWALALLSTFAYSLMIFSVPESQMKHHGMDMSSHYLGMWFNFLISALVLTTSVAYIAQRMRKQEVELGYMREAQLRQERLLALGTASAQMAHQLATPLASLRLLVDEAVEEQTSEPEILQEMNTALVRCEQTLNSLRMATESIREQRQSLLTAHELLSTLEQQVLLLMPEVTLELKFCERAAAQAAESAVIKTDASLLPALLALVENASSASQAYTGEARVVVSALVGGDSDRLCVSVKDFGAGIPKEMQLQLGRKLIESERGMGMALLLSNASFERLGGQLLLGSAKEGGTVAQVCFPVWTGDTDGECHE</sequence>
<feature type="transmembrane region" description="Helical" evidence="7">
    <location>
        <begin position="56"/>
        <end position="73"/>
    </location>
</feature>
<dbReference type="SUPFAM" id="SSF55874">
    <property type="entry name" value="ATPase domain of HSP90 chaperone/DNA topoisomerase II/histidine kinase"/>
    <property type="match status" value="1"/>
</dbReference>
<evidence type="ECO:0000256" key="3">
    <source>
        <dbReference type="ARBA" id="ARBA00022679"/>
    </source>
</evidence>
<feature type="transmembrane region" description="Helical" evidence="7">
    <location>
        <begin position="85"/>
        <end position="102"/>
    </location>
</feature>
<dbReference type="GO" id="GO:0005524">
    <property type="term" value="F:ATP binding"/>
    <property type="evidence" value="ECO:0007669"/>
    <property type="project" value="UniProtKB-KW"/>
</dbReference>
<feature type="transmembrane region" description="Helical" evidence="7">
    <location>
        <begin position="168"/>
        <end position="186"/>
    </location>
</feature>
<dbReference type="Gene3D" id="3.30.565.10">
    <property type="entry name" value="Histidine kinase-like ATPase, C-terminal domain"/>
    <property type="match status" value="1"/>
</dbReference>
<dbReference type="PANTHER" id="PTHR44936:SF10">
    <property type="entry name" value="SENSOR PROTEIN RSTB"/>
    <property type="match status" value="1"/>
</dbReference>
<dbReference type="InterPro" id="IPR050980">
    <property type="entry name" value="2C_sensor_his_kinase"/>
</dbReference>
<keyword evidence="10" id="KW-1185">Reference proteome</keyword>
<keyword evidence="5 9" id="KW-0418">Kinase</keyword>
<dbReference type="GO" id="GO:0005886">
    <property type="term" value="C:plasma membrane"/>
    <property type="evidence" value="ECO:0007669"/>
    <property type="project" value="TreeGrafter"/>
</dbReference>
<dbReference type="HOGENOM" id="CLU_046130_1_1_6"/>
<dbReference type="InterPro" id="IPR004358">
    <property type="entry name" value="Sig_transdc_His_kin-like_C"/>
</dbReference>
<feature type="transmembrane region" description="Helical" evidence="7">
    <location>
        <begin position="108"/>
        <end position="125"/>
    </location>
</feature>
<evidence type="ECO:0000256" key="4">
    <source>
        <dbReference type="ARBA" id="ARBA00022741"/>
    </source>
</evidence>
<evidence type="ECO:0000259" key="8">
    <source>
        <dbReference type="PROSITE" id="PS50109"/>
    </source>
</evidence>
<reference evidence="9 10" key="1">
    <citation type="submission" date="2007-10" db="EMBL/GenBank/DDBJ databases">
        <title>Complete sequence of Shewanella pealeana ATCC 700345.</title>
        <authorList>
            <consortium name="US DOE Joint Genome Institute"/>
            <person name="Copeland A."/>
            <person name="Lucas S."/>
            <person name="Lapidus A."/>
            <person name="Barry K."/>
            <person name="Glavina del Rio T."/>
            <person name="Dalin E."/>
            <person name="Tice H."/>
            <person name="Pitluck S."/>
            <person name="Chertkov O."/>
            <person name="Brettin T."/>
            <person name="Bruce D."/>
            <person name="Detter J.C."/>
            <person name="Han C."/>
            <person name="Schmutz J."/>
            <person name="Larimer F."/>
            <person name="Land M."/>
            <person name="Hauser L."/>
            <person name="Kyrpides N."/>
            <person name="Kim E."/>
            <person name="Zhao J.-S.Z."/>
            <person name="Manno D."/>
            <person name="Hawari J."/>
            <person name="Richardson P."/>
        </authorList>
    </citation>
    <scope>NUCLEOTIDE SEQUENCE [LARGE SCALE GENOMIC DNA]</scope>
    <source>
        <strain evidence="10">ATCC 700345 / ANG-SQ1</strain>
    </source>
</reference>
<evidence type="ECO:0000256" key="6">
    <source>
        <dbReference type="ARBA" id="ARBA00022840"/>
    </source>
</evidence>